<evidence type="ECO:0000256" key="2">
    <source>
        <dbReference type="ARBA" id="ARBA00023125"/>
    </source>
</evidence>
<keyword evidence="1" id="KW-0805">Transcription regulation</keyword>
<accession>A0A6V7R9C2</accession>
<dbReference type="CDD" id="cd01392">
    <property type="entry name" value="HTH_LacI"/>
    <property type="match status" value="1"/>
</dbReference>
<dbReference type="AlphaFoldDB" id="A0A6V7R9C2"/>
<dbReference type="GO" id="GO:0000976">
    <property type="term" value="F:transcription cis-regulatory region binding"/>
    <property type="evidence" value="ECO:0007669"/>
    <property type="project" value="TreeGrafter"/>
</dbReference>
<dbReference type="PANTHER" id="PTHR30146">
    <property type="entry name" value="LACI-RELATED TRANSCRIPTIONAL REPRESSOR"/>
    <property type="match status" value="1"/>
</dbReference>
<dbReference type="EMBL" id="CAJEWD010000004">
    <property type="protein sequence ID" value="CAD2074090.1"/>
    <property type="molecule type" value="Genomic_DNA"/>
</dbReference>
<evidence type="ECO:0000256" key="3">
    <source>
        <dbReference type="ARBA" id="ARBA00023163"/>
    </source>
</evidence>
<keyword evidence="6" id="KW-1185">Reference proteome</keyword>
<comment type="caution">
    <text evidence="5">The sequence shown here is derived from an EMBL/GenBank/DDBJ whole genome shotgun (WGS) entry which is preliminary data.</text>
</comment>
<dbReference type="RefSeq" id="WP_185125162.1">
    <property type="nucleotide sequence ID" value="NZ_CAJEWD010000004.1"/>
</dbReference>
<protein>
    <submittedName>
        <fullName evidence="5">Catabolite control protein A</fullName>
    </submittedName>
</protein>
<dbReference type="Proteomes" id="UP000589351">
    <property type="component" value="Unassembled WGS sequence"/>
</dbReference>
<dbReference type="Gene3D" id="3.40.50.2300">
    <property type="match status" value="2"/>
</dbReference>
<evidence type="ECO:0000313" key="5">
    <source>
        <dbReference type="EMBL" id="CAD2074090.1"/>
    </source>
</evidence>
<dbReference type="SMART" id="SM00354">
    <property type="entry name" value="HTH_LACI"/>
    <property type="match status" value="1"/>
</dbReference>
<dbReference type="InterPro" id="IPR000843">
    <property type="entry name" value="HTH_LacI"/>
</dbReference>
<dbReference type="SUPFAM" id="SSF53822">
    <property type="entry name" value="Periplasmic binding protein-like I"/>
    <property type="match status" value="1"/>
</dbReference>
<keyword evidence="3" id="KW-0804">Transcription</keyword>
<dbReference type="SUPFAM" id="SSF47413">
    <property type="entry name" value="lambda repressor-like DNA-binding domains"/>
    <property type="match status" value="1"/>
</dbReference>
<dbReference type="InterPro" id="IPR046335">
    <property type="entry name" value="LacI/GalR-like_sensor"/>
</dbReference>
<evidence type="ECO:0000313" key="6">
    <source>
        <dbReference type="Proteomes" id="UP000589351"/>
    </source>
</evidence>
<dbReference type="Pfam" id="PF13377">
    <property type="entry name" value="Peripla_BP_3"/>
    <property type="match status" value="1"/>
</dbReference>
<feature type="domain" description="HTH lacI-type" evidence="4">
    <location>
        <begin position="2"/>
        <end position="56"/>
    </location>
</feature>
<dbReference type="PROSITE" id="PS50932">
    <property type="entry name" value="HTH_LACI_2"/>
    <property type="match status" value="1"/>
</dbReference>
<keyword evidence="2" id="KW-0238">DNA-binding</keyword>
<dbReference type="CDD" id="cd06267">
    <property type="entry name" value="PBP1_LacI_sugar_binding-like"/>
    <property type="match status" value="1"/>
</dbReference>
<sequence>MVSSNDVAKMAGVSQSTVSRVINHPESVSRIKRERVERVMKELNYIPNSIARSLINNKTNQISLISGTLNNPFFVESTRIIINAAYKKGYTVNVFFEENIQKDDLYKTVFSQKTEGIILSSMYYESDYLDEIEKLGVPYMMFNRKHISGGNYVEIDNYQAGYMGGKYLVSKGHNNIHFFSGELEKSTFLGRYNGVFQVMSDLNVKFEKSNVSITKQRPELIAEELVKVMSKRNRPSAIFAATDMIAFTLLDTLQKMGYKTPEDIAIIGIDNTETLKHSSFNLTSIGPEGDEHLSAIAIEQLMNMIETENYDEYQKTIPCKLYERRTV</sequence>
<organism evidence="5 6">
    <name type="scientific">Jeotgalicoccus meleagridis</name>
    <dbReference type="NCBI Taxonomy" id="2759181"/>
    <lineage>
        <taxon>Bacteria</taxon>
        <taxon>Bacillati</taxon>
        <taxon>Bacillota</taxon>
        <taxon>Bacilli</taxon>
        <taxon>Bacillales</taxon>
        <taxon>Staphylococcaceae</taxon>
        <taxon>Jeotgalicoccus</taxon>
    </lineage>
</organism>
<reference evidence="5 6" key="1">
    <citation type="submission" date="2020-07" db="EMBL/GenBank/DDBJ databases">
        <authorList>
            <person name="Criscuolo A."/>
        </authorList>
    </citation>
    <scope>NUCLEOTIDE SEQUENCE [LARGE SCALE GENOMIC DNA]</scope>
    <source>
        <strain evidence="5">CIP111649</strain>
    </source>
</reference>
<dbReference type="Pfam" id="PF00356">
    <property type="entry name" value="LacI"/>
    <property type="match status" value="1"/>
</dbReference>
<dbReference type="GO" id="GO:0003700">
    <property type="term" value="F:DNA-binding transcription factor activity"/>
    <property type="evidence" value="ECO:0007669"/>
    <property type="project" value="TreeGrafter"/>
</dbReference>
<gene>
    <name evidence="5" type="primary">ccpA_1</name>
    <name evidence="5" type="ORF">JEODO184_00622</name>
</gene>
<evidence type="ECO:0000259" key="4">
    <source>
        <dbReference type="PROSITE" id="PS50932"/>
    </source>
</evidence>
<dbReference type="InterPro" id="IPR010982">
    <property type="entry name" value="Lambda_DNA-bd_dom_sf"/>
</dbReference>
<evidence type="ECO:0000256" key="1">
    <source>
        <dbReference type="ARBA" id="ARBA00023015"/>
    </source>
</evidence>
<proteinExistence type="predicted"/>
<dbReference type="Gene3D" id="1.10.260.40">
    <property type="entry name" value="lambda repressor-like DNA-binding domains"/>
    <property type="match status" value="1"/>
</dbReference>
<name>A0A6V7R9C2_9STAP</name>
<dbReference type="PANTHER" id="PTHR30146:SF154">
    <property type="entry name" value="TRANSCRIPTION REGULATOR, MEMBER OF GALR FAMILY"/>
    <property type="match status" value="1"/>
</dbReference>
<dbReference type="PRINTS" id="PR00036">
    <property type="entry name" value="HTHLACI"/>
</dbReference>
<dbReference type="InterPro" id="IPR028082">
    <property type="entry name" value="Peripla_BP_I"/>
</dbReference>